<sequence length="213" mass="23162">MSRIVLYLAVVVLANAAPPLMPMEPIEFDLTPFIPVLSEETDEEQLFGADKCVDGVNNVIKVANAKAGLSIQLSNVEARTYDKDGKPSCHKSRAKLATPGQIKAVSGKVIVKQPFDLKKEAHVKLTVKKDSFLVGTVCQDGKAKSKLIKGNVCTQPIKPPKGEFPEKIVTMLKTPGTYELSEGDWKVSAVVVSENKEIAAVKVPSNTEWVYIN</sequence>
<gene>
    <name evidence="2" type="ORF">OESDEN_21139</name>
</gene>
<keyword evidence="3" id="KW-1185">Reference proteome</keyword>
<feature type="chain" id="PRO_5002060760" evidence="1">
    <location>
        <begin position="17"/>
        <end position="213"/>
    </location>
</feature>
<dbReference type="OrthoDB" id="5836370at2759"/>
<feature type="signal peptide" evidence="1">
    <location>
        <begin position="1"/>
        <end position="16"/>
    </location>
</feature>
<accession>A0A0B1S5R8</accession>
<reference evidence="2 3" key="1">
    <citation type="submission" date="2014-03" db="EMBL/GenBank/DDBJ databases">
        <title>Draft genome of the hookworm Oesophagostomum dentatum.</title>
        <authorList>
            <person name="Mitreva M."/>
        </authorList>
    </citation>
    <scope>NUCLEOTIDE SEQUENCE [LARGE SCALE GENOMIC DNA]</scope>
    <source>
        <strain evidence="2 3">OD-Hann</strain>
    </source>
</reference>
<dbReference type="EMBL" id="KN606234">
    <property type="protein sequence ID" value="KHJ79221.1"/>
    <property type="molecule type" value="Genomic_DNA"/>
</dbReference>
<dbReference type="AlphaFoldDB" id="A0A0B1S5R8"/>
<evidence type="ECO:0000313" key="2">
    <source>
        <dbReference type="EMBL" id="KHJ79221.1"/>
    </source>
</evidence>
<keyword evidence="1" id="KW-0732">Signal</keyword>
<protein>
    <submittedName>
        <fullName evidence="2">Uncharacterized protein</fullName>
    </submittedName>
</protein>
<organism evidence="2 3">
    <name type="scientific">Oesophagostomum dentatum</name>
    <name type="common">Nodular worm</name>
    <dbReference type="NCBI Taxonomy" id="61180"/>
    <lineage>
        <taxon>Eukaryota</taxon>
        <taxon>Metazoa</taxon>
        <taxon>Ecdysozoa</taxon>
        <taxon>Nematoda</taxon>
        <taxon>Chromadorea</taxon>
        <taxon>Rhabditida</taxon>
        <taxon>Rhabditina</taxon>
        <taxon>Rhabditomorpha</taxon>
        <taxon>Strongyloidea</taxon>
        <taxon>Strongylidae</taxon>
        <taxon>Oesophagostomum</taxon>
    </lineage>
</organism>
<evidence type="ECO:0000313" key="3">
    <source>
        <dbReference type="Proteomes" id="UP000053660"/>
    </source>
</evidence>
<proteinExistence type="predicted"/>
<name>A0A0B1S5R8_OESDE</name>
<evidence type="ECO:0000256" key="1">
    <source>
        <dbReference type="SAM" id="SignalP"/>
    </source>
</evidence>
<dbReference type="Proteomes" id="UP000053660">
    <property type="component" value="Unassembled WGS sequence"/>
</dbReference>